<evidence type="ECO:0000313" key="8">
    <source>
        <dbReference type="Proteomes" id="UP000295717"/>
    </source>
</evidence>
<evidence type="ECO:0000313" key="7">
    <source>
        <dbReference type="EMBL" id="TCT24307.1"/>
    </source>
</evidence>
<proteinExistence type="predicted"/>
<dbReference type="Proteomes" id="UP000295717">
    <property type="component" value="Unassembled WGS sequence"/>
</dbReference>
<comment type="subcellular location">
    <subcellularLocation>
        <location evidence="1">Cell membrane</location>
        <topology evidence="1">Multi-pass membrane protein</topology>
    </subcellularLocation>
</comment>
<evidence type="ECO:0000256" key="6">
    <source>
        <dbReference type="SAM" id="Phobius"/>
    </source>
</evidence>
<dbReference type="PANTHER" id="PTHR30086">
    <property type="entry name" value="ARGININE EXPORTER PROTEIN ARGO"/>
    <property type="match status" value="1"/>
</dbReference>
<dbReference type="InterPro" id="IPR001123">
    <property type="entry name" value="LeuE-type"/>
</dbReference>
<dbReference type="EMBL" id="SMAO01000001">
    <property type="protein sequence ID" value="TCT24307.1"/>
    <property type="molecule type" value="Genomic_DNA"/>
</dbReference>
<evidence type="ECO:0000256" key="4">
    <source>
        <dbReference type="ARBA" id="ARBA00022989"/>
    </source>
</evidence>
<accession>A0A4R3N725</accession>
<comment type="caution">
    <text evidence="7">The sequence shown here is derived from an EMBL/GenBank/DDBJ whole genome shotgun (WGS) entry which is preliminary data.</text>
</comment>
<gene>
    <name evidence="7" type="ORF">EDC35_101629</name>
</gene>
<organism evidence="7 8">
    <name type="scientific">Thiobaca trueperi</name>
    <dbReference type="NCBI Taxonomy" id="127458"/>
    <lineage>
        <taxon>Bacteria</taxon>
        <taxon>Pseudomonadati</taxon>
        <taxon>Pseudomonadota</taxon>
        <taxon>Gammaproteobacteria</taxon>
        <taxon>Chromatiales</taxon>
        <taxon>Chromatiaceae</taxon>
        <taxon>Thiobaca</taxon>
    </lineage>
</organism>
<feature type="transmembrane region" description="Helical" evidence="6">
    <location>
        <begin position="177"/>
        <end position="205"/>
    </location>
</feature>
<reference evidence="7 8" key="1">
    <citation type="submission" date="2019-03" db="EMBL/GenBank/DDBJ databases">
        <title>Genomic Encyclopedia of Type Strains, Phase IV (KMG-IV): sequencing the most valuable type-strain genomes for metagenomic binning, comparative biology and taxonomic classification.</title>
        <authorList>
            <person name="Goeker M."/>
        </authorList>
    </citation>
    <scope>NUCLEOTIDE SEQUENCE [LARGE SCALE GENOMIC DNA]</scope>
    <source>
        <strain evidence="7 8">DSM 13587</strain>
    </source>
</reference>
<dbReference type="OrthoDB" id="14103at2"/>
<dbReference type="GO" id="GO:0015171">
    <property type="term" value="F:amino acid transmembrane transporter activity"/>
    <property type="evidence" value="ECO:0007669"/>
    <property type="project" value="TreeGrafter"/>
</dbReference>
<feature type="transmembrane region" description="Helical" evidence="6">
    <location>
        <begin position="67"/>
        <end position="90"/>
    </location>
</feature>
<feature type="transmembrane region" description="Helical" evidence="6">
    <location>
        <begin position="40"/>
        <end position="61"/>
    </location>
</feature>
<keyword evidence="5 6" id="KW-0472">Membrane</keyword>
<evidence type="ECO:0000256" key="3">
    <source>
        <dbReference type="ARBA" id="ARBA00022692"/>
    </source>
</evidence>
<keyword evidence="3 6" id="KW-0812">Transmembrane</keyword>
<protein>
    <submittedName>
        <fullName evidence="7">Threonine/homoserine/homoserine lactone efflux protein</fullName>
    </submittedName>
</protein>
<dbReference type="GO" id="GO:0005886">
    <property type="term" value="C:plasma membrane"/>
    <property type="evidence" value="ECO:0007669"/>
    <property type="project" value="UniProtKB-SubCell"/>
</dbReference>
<feature type="transmembrane region" description="Helical" evidence="6">
    <location>
        <begin position="6"/>
        <end position="28"/>
    </location>
</feature>
<keyword evidence="4 6" id="KW-1133">Transmembrane helix</keyword>
<dbReference type="PANTHER" id="PTHR30086:SF20">
    <property type="entry name" value="ARGININE EXPORTER PROTEIN ARGO-RELATED"/>
    <property type="match status" value="1"/>
</dbReference>
<dbReference type="AlphaFoldDB" id="A0A4R3N725"/>
<evidence type="ECO:0000256" key="2">
    <source>
        <dbReference type="ARBA" id="ARBA00022475"/>
    </source>
</evidence>
<dbReference type="Pfam" id="PF01810">
    <property type="entry name" value="LysE"/>
    <property type="match status" value="1"/>
</dbReference>
<dbReference type="RefSeq" id="WP_132975581.1">
    <property type="nucleotide sequence ID" value="NZ_SMAO01000001.1"/>
</dbReference>
<keyword evidence="8" id="KW-1185">Reference proteome</keyword>
<evidence type="ECO:0000256" key="5">
    <source>
        <dbReference type="ARBA" id="ARBA00023136"/>
    </source>
</evidence>
<name>A0A4R3N725_9GAMM</name>
<evidence type="ECO:0000256" key="1">
    <source>
        <dbReference type="ARBA" id="ARBA00004651"/>
    </source>
</evidence>
<sequence length="208" mass="21635">MTTASLATGLVLGLSAGLAPGPLLTLVIAETLRHDVRSGIRVALAPLITDLPIILATLFVLSRLARFEWILGAIALAGSAFVLSMGYASLRTQGLALPSRDSAPKSWMKGVLANALSPHPYLFWLSVGGPLMTKAWALSPIAPLLFLGGFYTALVGAKILLALAVGRSKVFLTGPAYLLIMRLLGALLVVLAAVLLVDGLALLGWTSG</sequence>
<feature type="transmembrane region" description="Helical" evidence="6">
    <location>
        <begin position="144"/>
        <end position="165"/>
    </location>
</feature>
<keyword evidence="2" id="KW-1003">Cell membrane</keyword>